<organism evidence="1 2">
    <name type="scientific">Plasmopara halstedii</name>
    <name type="common">Downy mildew of sunflower</name>
    <dbReference type="NCBI Taxonomy" id="4781"/>
    <lineage>
        <taxon>Eukaryota</taxon>
        <taxon>Sar</taxon>
        <taxon>Stramenopiles</taxon>
        <taxon>Oomycota</taxon>
        <taxon>Peronosporomycetes</taxon>
        <taxon>Peronosporales</taxon>
        <taxon>Peronosporaceae</taxon>
        <taxon>Plasmopara</taxon>
    </lineage>
</organism>
<accession>A0A0P1B5B8</accession>
<dbReference type="GeneID" id="36402769"/>
<proteinExistence type="predicted"/>
<dbReference type="Proteomes" id="UP000054928">
    <property type="component" value="Unassembled WGS sequence"/>
</dbReference>
<evidence type="ECO:0000313" key="2">
    <source>
        <dbReference type="Proteomes" id="UP000054928"/>
    </source>
</evidence>
<sequence>MVSLFCATVLRSEVAEVEEIGCKYGHGLLDSQGCNELKTIARNTRKFYEVVKRLESVDQAAATFSQEIPILKKNPSKSSDRDYIVSVTLVMAYYRFVRS</sequence>
<dbReference type="AlphaFoldDB" id="A0A0P1B5B8"/>
<evidence type="ECO:0000313" key="1">
    <source>
        <dbReference type="EMBL" id="CEG49981.1"/>
    </source>
</evidence>
<keyword evidence="2" id="KW-1185">Reference proteome</keyword>
<protein>
    <submittedName>
        <fullName evidence="1">Uncharacterized protein</fullName>
    </submittedName>
</protein>
<dbReference type="RefSeq" id="XP_024586350.1">
    <property type="nucleotide sequence ID" value="XM_024721231.1"/>
</dbReference>
<dbReference type="EMBL" id="CCYD01003101">
    <property type="protein sequence ID" value="CEG49981.1"/>
    <property type="molecule type" value="Genomic_DNA"/>
</dbReference>
<reference evidence="2" key="1">
    <citation type="submission" date="2014-09" db="EMBL/GenBank/DDBJ databases">
        <authorList>
            <person name="Sharma Rahul"/>
            <person name="Thines Marco"/>
        </authorList>
    </citation>
    <scope>NUCLEOTIDE SEQUENCE [LARGE SCALE GENOMIC DNA]</scope>
</reference>
<name>A0A0P1B5B8_PLAHL</name>